<evidence type="ECO:0000313" key="2">
    <source>
        <dbReference type="Proteomes" id="UP000546257"/>
    </source>
</evidence>
<protein>
    <submittedName>
        <fullName evidence="1">Proteasome assembly chaperone family protein</fullName>
    </submittedName>
</protein>
<reference evidence="1 2" key="1">
    <citation type="submission" date="2020-08" db="EMBL/GenBank/DDBJ databases">
        <authorList>
            <person name="Seo M.-J."/>
        </authorList>
    </citation>
    <scope>NUCLEOTIDE SEQUENCE [LARGE SCALE GENOMIC DNA]</scope>
    <source>
        <strain evidence="1 2">MBLA0160</strain>
    </source>
</reference>
<organism evidence="1 2">
    <name type="scientific">Halobellus ruber</name>
    <dbReference type="NCBI Taxonomy" id="2761102"/>
    <lineage>
        <taxon>Archaea</taxon>
        <taxon>Methanobacteriati</taxon>
        <taxon>Methanobacteriota</taxon>
        <taxon>Stenosarchaea group</taxon>
        <taxon>Halobacteria</taxon>
        <taxon>Halobacteriales</taxon>
        <taxon>Haloferacaceae</taxon>
        <taxon>Halobellus</taxon>
    </lineage>
</organism>
<dbReference type="RefSeq" id="WP_185192725.1">
    <property type="nucleotide sequence ID" value="NZ_JACKXD010000003.1"/>
</dbReference>
<dbReference type="InterPro" id="IPR019151">
    <property type="entry name" value="Proteasome_assmbl_chaperone_2"/>
</dbReference>
<dbReference type="Gene3D" id="3.40.50.10900">
    <property type="entry name" value="PAC-like subunit"/>
    <property type="match status" value="1"/>
</dbReference>
<proteinExistence type="predicted"/>
<dbReference type="GO" id="GO:0000502">
    <property type="term" value="C:proteasome complex"/>
    <property type="evidence" value="ECO:0007669"/>
    <property type="project" value="UniProtKB-KW"/>
</dbReference>
<dbReference type="AlphaFoldDB" id="A0A7J9SJP2"/>
<keyword evidence="2" id="KW-1185">Reference proteome</keyword>
<sequence>MDDIEVETVAEPTLHDPALIEGLPGVGHVGKLAAEHLLEEFDSELAVRVHSDEFPPQVGIGDDGVASLACAEFHAVDAGDRDLLVLTGDHQAQSHSGHYHVTDAFLDVAASFDVTDIYALGGVPTGELVEEPDVLGAVGDEAGLDPLKAAGVEFREGEPAGGIVGVSGLLLGLGERRGFDASCLMGETSGYLVDPTSAQAVLEVLEEVVGFEVGYDSLEERAEEMKEVVEKIQEMQSQQQGMPADDDLRYIG</sequence>
<dbReference type="EMBL" id="JACKXD010000003">
    <property type="protein sequence ID" value="MBB6646339.1"/>
    <property type="molecule type" value="Genomic_DNA"/>
</dbReference>
<dbReference type="Proteomes" id="UP000546257">
    <property type="component" value="Unassembled WGS sequence"/>
</dbReference>
<gene>
    <name evidence="1" type="ORF">H5V44_08565</name>
</gene>
<comment type="caution">
    <text evidence="1">The sequence shown here is derived from an EMBL/GenBank/DDBJ whole genome shotgun (WGS) entry which is preliminary data.</text>
</comment>
<evidence type="ECO:0000313" key="1">
    <source>
        <dbReference type="EMBL" id="MBB6646339.1"/>
    </source>
</evidence>
<dbReference type="PANTHER" id="PTHR35610:SF7">
    <property type="entry name" value="3-ISOPROPYLMALATE DEHYDRATASE"/>
    <property type="match status" value="1"/>
</dbReference>
<keyword evidence="1" id="KW-0647">Proteasome</keyword>
<dbReference type="SUPFAM" id="SSF159659">
    <property type="entry name" value="Cgl1923-like"/>
    <property type="match status" value="1"/>
</dbReference>
<name>A0A7J9SJP2_9EURY</name>
<dbReference type="InterPro" id="IPR038389">
    <property type="entry name" value="PSMG2_sf"/>
</dbReference>
<dbReference type="PANTHER" id="PTHR35610">
    <property type="entry name" value="3-ISOPROPYLMALATE DEHYDRATASE-RELATED"/>
    <property type="match status" value="1"/>
</dbReference>
<dbReference type="NCBIfam" id="TIGR00162">
    <property type="entry name" value="proteasome assembly chaperone family protein"/>
    <property type="match status" value="1"/>
</dbReference>
<dbReference type="InterPro" id="IPR004426">
    <property type="entry name" value="MJ1210-like"/>
</dbReference>
<dbReference type="Pfam" id="PF09754">
    <property type="entry name" value="PAC2"/>
    <property type="match status" value="1"/>
</dbReference>
<accession>A0A7J9SJP2</accession>